<dbReference type="EMBL" id="WIWF01000036">
    <property type="protein sequence ID" value="MQT74958.1"/>
    <property type="molecule type" value="Genomic_DNA"/>
</dbReference>
<gene>
    <name evidence="2" type="ORF">GHO30_19730</name>
    <name evidence="1" type="ORF">GHO37_11670</name>
</gene>
<dbReference type="Proteomes" id="UP000447574">
    <property type="component" value="Unassembled WGS sequence"/>
</dbReference>
<organism evidence="2 4">
    <name type="scientific">Pseudomonas helleri</name>
    <dbReference type="NCBI Taxonomy" id="1608996"/>
    <lineage>
        <taxon>Bacteria</taxon>
        <taxon>Pseudomonadati</taxon>
        <taxon>Pseudomonadota</taxon>
        <taxon>Gammaproteobacteria</taxon>
        <taxon>Pseudomonadales</taxon>
        <taxon>Pseudomonadaceae</taxon>
        <taxon>Pseudomonas</taxon>
    </lineage>
</organism>
<evidence type="ECO:0000313" key="1">
    <source>
        <dbReference type="EMBL" id="MQT74958.1"/>
    </source>
</evidence>
<accession>A0A7X1YCT0</accession>
<comment type="caution">
    <text evidence="2">The sequence shown here is derived from an EMBL/GenBank/DDBJ whole genome shotgun (WGS) entry which is preliminary data.</text>
</comment>
<dbReference type="Proteomes" id="UP000470186">
    <property type="component" value="Unassembled WGS sequence"/>
</dbReference>
<reference evidence="3 4" key="1">
    <citation type="submission" date="2019-10" db="EMBL/GenBank/DDBJ databases">
        <title>Evaluation of single-gene subtyping targets for Pseudomonas.</title>
        <authorList>
            <person name="Reichler S.J."/>
            <person name="Orsi R.H."/>
            <person name="Wiedmann M."/>
            <person name="Martin N.H."/>
            <person name="Murphy S.I."/>
        </authorList>
    </citation>
    <scope>NUCLEOTIDE SEQUENCE [LARGE SCALE GENOMIC DNA]</scope>
    <source>
        <strain evidence="2 4">FSL R10-2107</strain>
        <strain evidence="1 3">FSL R10-2932</strain>
    </source>
</reference>
<evidence type="ECO:0000313" key="3">
    <source>
        <dbReference type="Proteomes" id="UP000447574"/>
    </source>
</evidence>
<dbReference type="AlphaFoldDB" id="A0A7X1YCT0"/>
<name>A0A7X1YCT0_9PSED</name>
<proteinExistence type="predicted"/>
<protein>
    <submittedName>
        <fullName evidence="2">Uncharacterized protein</fullName>
    </submittedName>
</protein>
<keyword evidence="4" id="KW-1185">Reference proteome</keyword>
<sequence>MNAHANPYQNATRFNPDASHKQKANALIEALESSGLQKVVFFWSPEEGGSATDGAAVVFPLMSAVVVRDGADGEPEYEVFDGNFLKAGGGHASLSDMQRVLDKAEGLRFGKAEFGCAVLPFTSHLTPSYAVAKMLDPKLVLHHFSPVTRPSFFKVRPDAMTEKELASI</sequence>
<dbReference type="RefSeq" id="WP_153338275.1">
    <property type="nucleotide sequence ID" value="NZ_JBQQFY010000050.1"/>
</dbReference>
<evidence type="ECO:0000313" key="4">
    <source>
        <dbReference type="Proteomes" id="UP000470186"/>
    </source>
</evidence>
<dbReference type="EMBL" id="WIVX01000117">
    <property type="protein sequence ID" value="MQU33583.1"/>
    <property type="molecule type" value="Genomic_DNA"/>
</dbReference>
<evidence type="ECO:0000313" key="2">
    <source>
        <dbReference type="EMBL" id="MQU33583.1"/>
    </source>
</evidence>